<dbReference type="AlphaFoldDB" id="A0A086M9Y0"/>
<dbReference type="EMBL" id="AFYV02000226">
    <property type="protein sequence ID" value="KFG65698.1"/>
    <property type="molecule type" value="Genomic_DNA"/>
</dbReference>
<organism evidence="2 3">
    <name type="scientific">Toxoplasma gondii RUB</name>
    <dbReference type="NCBI Taxonomy" id="935652"/>
    <lineage>
        <taxon>Eukaryota</taxon>
        <taxon>Sar</taxon>
        <taxon>Alveolata</taxon>
        <taxon>Apicomplexa</taxon>
        <taxon>Conoidasida</taxon>
        <taxon>Coccidia</taxon>
        <taxon>Eucoccidiorida</taxon>
        <taxon>Eimeriorina</taxon>
        <taxon>Sarcocystidae</taxon>
        <taxon>Toxoplasma</taxon>
    </lineage>
</organism>
<feature type="compositionally biased region" description="Basic and acidic residues" evidence="1">
    <location>
        <begin position="179"/>
        <end position="197"/>
    </location>
</feature>
<sequence>MVFQGFSIFYRIFGFGDLCSYFKRRVNLISEAFFRGPLLFQDPRRTLLHLLHISLKARQATLQSARAQSERKLSKSPCKTSEVEELIDICLLGCFSQFAVERLRRPPRPAQPSRRLKSPARASAQMRHVPVCPEMSPRKPKAKQKKKKTKTKKTKKKKTKKKKMEEEKEENLRTTAGKKGRDPTGKHREMRRKDPRGIGRKAGPRVFVSFPPSTLPSQADFTSRPDAMGSPSASSAQKTNSDVFKNVSRLVFRRIEAKRLGSAGAENCLRGAANPPFTPECERTARACC</sequence>
<evidence type="ECO:0000313" key="3">
    <source>
        <dbReference type="Proteomes" id="UP000028834"/>
    </source>
</evidence>
<feature type="region of interest" description="Disordered" evidence="1">
    <location>
        <begin position="105"/>
        <end position="239"/>
    </location>
</feature>
<dbReference type="Proteomes" id="UP000028834">
    <property type="component" value="Unassembled WGS sequence"/>
</dbReference>
<evidence type="ECO:0000313" key="2">
    <source>
        <dbReference type="EMBL" id="KFG65698.1"/>
    </source>
</evidence>
<feature type="compositionally biased region" description="Basic and acidic residues" evidence="1">
    <location>
        <begin position="163"/>
        <end position="172"/>
    </location>
</feature>
<comment type="caution">
    <text evidence="2">The sequence shown here is derived from an EMBL/GenBank/DDBJ whole genome shotgun (WGS) entry which is preliminary data.</text>
</comment>
<protein>
    <submittedName>
        <fullName evidence="2">Uncharacterized protein</fullName>
    </submittedName>
</protein>
<proteinExistence type="predicted"/>
<evidence type="ECO:0000256" key="1">
    <source>
        <dbReference type="SAM" id="MobiDB-lite"/>
    </source>
</evidence>
<accession>A0A086M9Y0</accession>
<feature type="compositionally biased region" description="Polar residues" evidence="1">
    <location>
        <begin position="211"/>
        <end position="221"/>
    </location>
</feature>
<feature type="compositionally biased region" description="Basic residues" evidence="1">
    <location>
        <begin position="138"/>
        <end position="162"/>
    </location>
</feature>
<dbReference type="VEuPathDB" id="ToxoDB:TGRUB_428860"/>
<gene>
    <name evidence="2" type="ORF">TGRUB_428860</name>
</gene>
<name>A0A086M9Y0_TOXGO</name>
<reference evidence="2 3" key="1">
    <citation type="submission" date="2014-05" db="EMBL/GenBank/DDBJ databases">
        <authorList>
            <person name="Sibley D."/>
            <person name="Venepally P."/>
            <person name="Karamycheva S."/>
            <person name="Hadjithomas M."/>
            <person name="Khan A."/>
            <person name="Brunk B."/>
            <person name="Roos D."/>
            <person name="Caler E."/>
            <person name="Lorenzi H."/>
        </authorList>
    </citation>
    <scope>NUCLEOTIDE SEQUENCE [LARGE SCALE GENOMIC DNA]</scope>
    <source>
        <strain evidence="2 3">RUB</strain>
    </source>
</reference>